<comment type="caution">
    <text evidence="2">The sequence shown here is derived from an EMBL/GenBank/DDBJ whole genome shotgun (WGS) entry which is preliminary data.</text>
</comment>
<keyword evidence="3" id="KW-1185">Reference proteome</keyword>
<sequence length="128" mass="14639">MAHKHNRRRVRPRSRGFDTLHFIFDASTNNIISSTIPSLPFPSTTQGPSQRSVSLPTSLRTPGASLASRHWHNRYLAWQNRDVAQKQEAAKLEAEQIKLFGGEPGDDVGLCYKMLEVFERMNWIDTME</sequence>
<organism evidence="2 3">
    <name type="scientific">Exophiala viscosa</name>
    <dbReference type="NCBI Taxonomy" id="2486360"/>
    <lineage>
        <taxon>Eukaryota</taxon>
        <taxon>Fungi</taxon>
        <taxon>Dikarya</taxon>
        <taxon>Ascomycota</taxon>
        <taxon>Pezizomycotina</taxon>
        <taxon>Eurotiomycetes</taxon>
        <taxon>Chaetothyriomycetidae</taxon>
        <taxon>Chaetothyriales</taxon>
        <taxon>Herpotrichiellaceae</taxon>
        <taxon>Exophiala</taxon>
    </lineage>
</organism>
<feature type="region of interest" description="Disordered" evidence="1">
    <location>
        <begin position="38"/>
        <end position="58"/>
    </location>
</feature>
<reference evidence="2" key="1">
    <citation type="journal article" date="2022" name="bioRxiv">
        <title>Deciphering the potential niche of two novel black yeast fungi from a biological soil crust based on their genomes, phenotypes, and melanin regulation.</title>
        <authorList>
            <consortium name="DOE Joint Genome Institute"/>
            <person name="Carr E.C."/>
            <person name="Barton Q."/>
            <person name="Grambo S."/>
            <person name="Sullivan M."/>
            <person name="Renfro C.M."/>
            <person name="Kuo A."/>
            <person name="Pangilinan J."/>
            <person name="Lipzen A."/>
            <person name="Keymanesh K."/>
            <person name="Savage E."/>
            <person name="Barry K."/>
            <person name="Grigoriev I.V."/>
            <person name="Riekhof W.R."/>
            <person name="Harris S.S."/>
        </authorList>
    </citation>
    <scope>NUCLEOTIDE SEQUENCE</scope>
    <source>
        <strain evidence="2">JF 03-4F</strain>
    </source>
</reference>
<name>A0AAN6DQ96_9EURO</name>
<dbReference type="Proteomes" id="UP001203852">
    <property type="component" value="Unassembled WGS sequence"/>
</dbReference>
<evidence type="ECO:0000313" key="3">
    <source>
        <dbReference type="Proteomes" id="UP001203852"/>
    </source>
</evidence>
<gene>
    <name evidence="2" type="ORF">EDD36DRAFT_422319</name>
</gene>
<dbReference type="AlphaFoldDB" id="A0AAN6DQ96"/>
<dbReference type="EMBL" id="MU404360">
    <property type="protein sequence ID" value="KAI1609364.1"/>
    <property type="molecule type" value="Genomic_DNA"/>
</dbReference>
<evidence type="ECO:0000256" key="1">
    <source>
        <dbReference type="SAM" id="MobiDB-lite"/>
    </source>
</evidence>
<protein>
    <submittedName>
        <fullName evidence="2">Uncharacterized protein</fullName>
    </submittedName>
</protein>
<evidence type="ECO:0000313" key="2">
    <source>
        <dbReference type="EMBL" id="KAI1609364.1"/>
    </source>
</evidence>
<accession>A0AAN6DQ96</accession>
<feature type="compositionally biased region" description="Polar residues" evidence="1">
    <location>
        <begin position="41"/>
        <end position="58"/>
    </location>
</feature>
<proteinExistence type="predicted"/>